<comment type="caution">
    <text evidence="2">The sequence shown here is derived from an EMBL/GenBank/DDBJ whole genome shotgun (WGS) entry which is preliminary data.</text>
</comment>
<sequence length="73" mass="8117">MKKVIQSFSVVMALLISTNVFASQFVCVGKDLWMCQNQCVIKITPSGVKIKDSRGGWVQKLPKSPGRPICDFK</sequence>
<reference evidence="2 3" key="1">
    <citation type="submission" date="2019-07" db="EMBL/GenBank/DDBJ databases">
        <title>Draft genome for Aliikangiella sp. M105.</title>
        <authorList>
            <person name="Wang G."/>
        </authorList>
    </citation>
    <scope>NUCLEOTIDE SEQUENCE [LARGE SCALE GENOMIC DNA]</scope>
    <source>
        <strain evidence="2 3">M105</strain>
    </source>
</reference>
<dbReference type="RefSeq" id="WP_142892765.1">
    <property type="nucleotide sequence ID" value="NZ_ML660162.1"/>
</dbReference>
<feature type="chain" id="PRO_5021850546" description="DUF1496 domain-containing protein" evidence="1">
    <location>
        <begin position="23"/>
        <end position="73"/>
    </location>
</feature>
<organism evidence="2 3">
    <name type="scientific">Aliikangiella coralliicola</name>
    <dbReference type="NCBI Taxonomy" id="2592383"/>
    <lineage>
        <taxon>Bacteria</taxon>
        <taxon>Pseudomonadati</taxon>
        <taxon>Pseudomonadota</taxon>
        <taxon>Gammaproteobacteria</taxon>
        <taxon>Oceanospirillales</taxon>
        <taxon>Pleioneaceae</taxon>
        <taxon>Aliikangiella</taxon>
    </lineage>
</organism>
<name>A0A545UFK5_9GAMM</name>
<dbReference type="Proteomes" id="UP000315439">
    <property type="component" value="Unassembled WGS sequence"/>
</dbReference>
<gene>
    <name evidence="2" type="ORF">FLL46_06940</name>
</gene>
<dbReference type="AlphaFoldDB" id="A0A545UFK5"/>
<dbReference type="EMBL" id="VIKS01000004">
    <property type="protein sequence ID" value="TQV88256.1"/>
    <property type="molecule type" value="Genomic_DNA"/>
</dbReference>
<feature type="signal peptide" evidence="1">
    <location>
        <begin position="1"/>
        <end position="22"/>
    </location>
</feature>
<proteinExistence type="predicted"/>
<evidence type="ECO:0000256" key="1">
    <source>
        <dbReference type="SAM" id="SignalP"/>
    </source>
</evidence>
<accession>A0A545UFK5</accession>
<protein>
    <recommendedName>
        <fullName evidence="4">DUF1496 domain-containing protein</fullName>
    </recommendedName>
</protein>
<keyword evidence="3" id="KW-1185">Reference proteome</keyword>
<evidence type="ECO:0008006" key="4">
    <source>
        <dbReference type="Google" id="ProtNLM"/>
    </source>
</evidence>
<keyword evidence="1" id="KW-0732">Signal</keyword>
<evidence type="ECO:0000313" key="3">
    <source>
        <dbReference type="Proteomes" id="UP000315439"/>
    </source>
</evidence>
<evidence type="ECO:0000313" key="2">
    <source>
        <dbReference type="EMBL" id="TQV88256.1"/>
    </source>
</evidence>